<proteinExistence type="predicted"/>
<reference evidence="1" key="2">
    <citation type="journal article" date="2024" name="Antonie Van Leeuwenhoek">
        <title>Roseihalotalea indica gen. nov., sp. nov., a halophilic Bacteroidetes from mesopelagic Southwest Indian Ocean with higher carbohydrate metabolic potential.</title>
        <authorList>
            <person name="Chen B."/>
            <person name="Zhang M."/>
            <person name="Lin D."/>
            <person name="Ye J."/>
            <person name="Tang K."/>
        </authorList>
    </citation>
    <scope>NUCLEOTIDE SEQUENCE</scope>
    <source>
        <strain evidence="1">TK19036</strain>
    </source>
</reference>
<evidence type="ECO:0000313" key="1">
    <source>
        <dbReference type="EMBL" id="WKN38112.1"/>
    </source>
</evidence>
<dbReference type="AlphaFoldDB" id="A0AA49JJ26"/>
<dbReference type="EMBL" id="CP120682">
    <property type="protein sequence ID" value="WKN38112.1"/>
    <property type="molecule type" value="Genomic_DNA"/>
</dbReference>
<organism evidence="1">
    <name type="scientific">Roseihalotalea indica</name>
    <dbReference type="NCBI Taxonomy" id="2867963"/>
    <lineage>
        <taxon>Bacteria</taxon>
        <taxon>Pseudomonadati</taxon>
        <taxon>Bacteroidota</taxon>
        <taxon>Cytophagia</taxon>
        <taxon>Cytophagales</taxon>
        <taxon>Catalimonadaceae</taxon>
        <taxon>Roseihalotalea</taxon>
    </lineage>
</organism>
<reference evidence="1" key="1">
    <citation type="journal article" date="2023" name="Comput. Struct. Biotechnol. J.">
        <title>Discovery of a novel marine Bacteroidetes with a rich repertoire of carbohydrate-active enzymes.</title>
        <authorList>
            <person name="Chen B."/>
            <person name="Liu G."/>
            <person name="Chen Q."/>
            <person name="Wang H."/>
            <person name="Liu L."/>
            <person name="Tang K."/>
        </authorList>
    </citation>
    <scope>NUCLEOTIDE SEQUENCE</scope>
    <source>
        <strain evidence="1">TK19036</strain>
    </source>
</reference>
<gene>
    <name evidence="1" type="ORF">K4G66_05275</name>
</gene>
<protein>
    <submittedName>
        <fullName evidence="1">Uncharacterized protein</fullName>
    </submittedName>
</protein>
<sequence length="134" mass="15388">MKEWKASRKVWKWCLLGLFWFGMNQYSFGQCPSVESVSVQVSSKSTFSQSQGQLTFLFNTSIESKSDVYRIRLYDADLEKYVYDDNNPPFLNKIPAPKVDGGQVSFSSLPIGRYALEIHGGECQYQRYQANSQD</sequence>
<accession>A0AA49JJ26</accession>
<name>A0AA49JJ26_9BACT</name>